<organism evidence="2 3">
    <name type="scientific">Drosophila albomicans</name>
    <name type="common">Fruit fly</name>
    <dbReference type="NCBI Taxonomy" id="7291"/>
    <lineage>
        <taxon>Eukaryota</taxon>
        <taxon>Metazoa</taxon>
        <taxon>Ecdysozoa</taxon>
        <taxon>Arthropoda</taxon>
        <taxon>Hexapoda</taxon>
        <taxon>Insecta</taxon>
        <taxon>Pterygota</taxon>
        <taxon>Neoptera</taxon>
        <taxon>Endopterygota</taxon>
        <taxon>Diptera</taxon>
        <taxon>Brachycera</taxon>
        <taxon>Muscomorpha</taxon>
        <taxon>Ephydroidea</taxon>
        <taxon>Drosophilidae</taxon>
        <taxon>Drosophila</taxon>
    </lineage>
</organism>
<proteinExistence type="predicted"/>
<feature type="chain" id="PRO_5028320799" evidence="1">
    <location>
        <begin position="19"/>
        <end position="78"/>
    </location>
</feature>
<keyword evidence="1" id="KW-0732">Signal</keyword>
<dbReference type="Proteomes" id="UP000515160">
    <property type="component" value="Chromosome 3"/>
</dbReference>
<keyword evidence="2" id="KW-1185">Reference proteome</keyword>
<evidence type="ECO:0000313" key="2">
    <source>
        <dbReference type="Proteomes" id="UP000515160"/>
    </source>
</evidence>
<evidence type="ECO:0000256" key="1">
    <source>
        <dbReference type="SAM" id="SignalP"/>
    </source>
</evidence>
<evidence type="ECO:0000313" key="3">
    <source>
        <dbReference type="RefSeq" id="XP_034108747.1"/>
    </source>
</evidence>
<feature type="signal peptide" evidence="1">
    <location>
        <begin position="1"/>
        <end position="18"/>
    </location>
</feature>
<accession>A0A6P8YSB1</accession>
<dbReference type="InterPro" id="IPR054721">
    <property type="entry name" value="GEO12453p1-like"/>
</dbReference>
<gene>
    <name evidence="3" type="primary">LOC117570926</name>
</gene>
<dbReference type="RefSeq" id="XP_034108747.1">
    <property type="nucleotide sequence ID" value="XM_034252856.2"/>
</dbReference>
<protein>
    <submittedName>
        <fullName evidence="3">Neuropeptide-like 4</fullName>
    </submittedName>
</protein>
<name>A0A6P8YSB1_DROAB</name>
<dbReference type="Pfam" id="PF22861">
    <property type="entry name" value="GEO12453p1-like"/>
    <property type="match status" value="1"/>
</dbReference>
<dbReference type="AlphaFoldDB" id="A0A6P8YSB1"/>
<sequence length="78" mass="8428">MFKFFALCLFAVVALAAAKPQFLAYSSSWPTAVAATPYAAAYTSGVYASPYTAAYTSGVYASPYAYSAYPYSSLYLRR</sequence>
<reference evidence="3" key="1">
    <citation type="submission" date="2025-08" db="UniProtKB">
        <authorList>
            <consortium name="RefSeq"/>
        </authorList>
    </citation>
    <scope>IDENTIFICATION</scope>
    <source>
        <strain evidence="3">15112-1751.03</strain>
        <tissue evidence="3">Whole Adult</tissue>
    </source>
</reference>
<dbReference type="GeneID" id="117570926"/>